<dbReference type="PANTHER" id="PTHR21089">
    <property type="entry name" value="SHIKIMATE DEHYDROGENASE"/>
    <property type="match status" value="1"/>
</dbReference>
<dbReference type="EMBL" id="CP058351">
    <property type="protein sequence ID" value="QLF71745.1"/>
    <property type="molecule type" value="Genomic_DNA"/>
</dbReference>
<dbReference type="PANTHER" id="PTHR21089:SF1">
    <property type="entry name" value="BIFUNCTIONAL 3-DEHYDROQUINATE DEHYDRATASE_SHIKIMATE DEHYDROGENASE, CHLOROPLASTIC"/>
    <property type="match status" value="1"/>
</dbReference>
<accession>A0ABX6QU84</accession>
<evidence type="ECO:0000259" key="5">
    <source>
        <dbReference type="Pfam" id="PF08501"/>
    </source>
</evidence>
<evidence type="ECO:0000256" key="3">
    <source>
        <dbReference type="ARBA" id="ARBA00023141"/>
    </source>
</evidence>
<feature type="compositionally biased region" description="Basic and acidic residues" evidence="4">
    <location>
        <begin position="38"/>
        <end position="52"/>
    </location>
</feature>
<dbReference type="InterPro" id="IPR036291">
    <property type="entry name" value="NAD(P)-bd_dom_sf"/>
</dbReference>
<dbReference type="InterPro" id="IPR013708">
    <property type="entry name" value="Shikimate_DH-bd_N"/>
</dbReference>
<evidence type="ECO:0000256" key="4">
    <source>
        <dbReference type="SAM" id="MobiDB-lite"/>
    </source>
</evidence>
<reference evidence="6 7" key="1">
    <citation type="submission" date="2020-06" db="EMBL/GenBank/DDBJ databases">
        <title>Genome sequence of Rhizobium sp strain ADMK78.</title>
        <authorList>
            <person name="Rahi P."/>
        </authorList>
    </citation>
    <scope>NUCLEOTIDE SEQUENCE [LARGE SCALE GENOMIC DNA]</scope>
    <source>
        <strain evidence="6 7">ADMK78</strain>
        <plasmid evidence="6 7">pPRADMK78_01</plasmid>
    </source>
</reference>
<name>A0ABX6QU84_9HYPH</name>
<dbReference type="InterPro" id="IPR046346">
    <property type="entry name" value="Aminoacid_DH-like_N_sf"/>
</dbReference>
<dbReference type="Pfam" id="PF08501">
    <property type="entry name" value="Shikimate_dh_N"/>
    <property type="match status" value="1"/>
</dbReference>
<dbReference type="SUPFAM" id="SSF53223">
    <property type="entry name" value="Aminoacid dehydrogenase-like, N-terminal domain"/>
    <property type="match status" value="1"/>
</dbReference>
<keyword evidence="6" id="KW-0614">Plasmid</keyword>
<keyword evidence="3" id="KW-0028">Amino-acid biosynthesis</keyword>
<keyword evidence="2" id="KW-0560">Oxidoreductase</keyword>
<keyword evidence="3" id="KW-0057">Aromatic amino acid biosynthesis</keyword>
<evidence type="ECO:0000313" key="7">
    <source>
        <dbReference type="Proteomes" id="UP000308530"/>
    </source>
</evidence>
<gene>
    <name evidence="6" type="ORF">FE840_019145</name>
</gene>
<comment type="pathway">
    <text evidence="1">Metabolic intermediate biosynthesis; chorismate biosynthesis; chorismate from D-erythrose 4-phosphate and phosphoenolpyruvate: step 4/7.</text>
</comment>
<dbReference type="CDD" id="cd01065">
    <property type="entry name" value="NAD_bind_Shikimate_DH"/>
    <property type="match status" value="1"/>
</dbReference>
<sequence length="344" mass="37653">MISKRAILRSRPSWITSWRGCASIVKRSALLRDLPDRIEGKRGSGRKSENQVRLRQKTRPTTRIRNLTRSIRLGLIGDNITRSQAPRLHQLAGLQSGCRVSYERLVPAELGKGFDQLFAEVAASGYRGVNITYPYKERAAAKVTIPDPLTRAMGAVNTVIFEKDGLYGFNTDHSGFIRAYRQARGEMAPGTVLILGAGGVGKAIGFALVALGVARMRIADLDIDKAKALRDALKLARPGLSIEVATGGDEVSWPVDGVINCTPRGMDRHPGSPISKDLLRGAVWAFDAVYTPIDTVFLQDARMQGVETITGYELFIGQGVDAWEIFAGLPLDEKRLRADLLRGE</sequence>
<keyword evidence="7" id="KW-1185">Reference proteome</keyword>
<protein>
    <submittedName>
        <fullName evidence="6">Shikimate dehydrogenase</fullName>
    </submittedName>
</protein>
<feature type="domain" description="Shikimate dehydrogenase substrate binding N-terminal" evidence="5">
    <location>
        <begin position="75"/>
        <end position="159"/>
    </location>
</feature>
<dbReference type="Gene3D" id="3.40.50.10860">
    <property type="entry name" value="Leucine Dehydrogenase, chain A, domain 1"/>
    <property type="match status" value="1"/>
</dbReference>
<proteinExistence type="predicted"/>
<dbReference type="Gene3D" id="3.40.50.720">
    <property type="entry name" value="NAD(P)-binding Rossmann-like Domain"/>
    <property type="match status" value="1"/>
</dbReference>
<dbReference type="InterPro" id="IPR022893">
    <property type="entry name" value="Shikimate_DH_fam"/>
</dbReference>
<dbReference type="Proteomes" id="UP000308530">
    <property type="component" value="Plasmid pPRADMK78_01"/>
</dbReference>
<dbReference type="SUPFAM" id="SSF51735">
    <property type="entry name" value="NAD(P)-binding Rossmann-fold domains"/>
    <property type="match status" value="1"/>
</dbReference>
<evidence type="ECO:0000256" key="2">
    <source>
        <dbReference type="ARBA" id="ARBA00023002"/>
    </source>
</evidence>
<organism evidence="6 7">
    <name type="scientific">Peteryoungia desertarenae</name>
    <dbReference type="NCBI Taxonomy" id="1813451"/>
    <lineage>
        <taxon>Bacteria</taxon>
        <taxon>Pseudomonadati</taxon>
        <taxon>Pseudomonadota</taxon>
        <taxon>Alphaproteobacteria</taxon>
        <taxon>Hyphomicrobiales</taxon>
        <taxon>Rhizobiaceae</taxon>
        <taxon>Peteryoungia</taxon>
    </lineage>
</organism>
<evidence type="ECO:0000313" key="6">
    <source>
        <dbReference type="EMBL" id="QLF71745.1"/>
    </source>
</evidence>
<feature type="region of interest" description="Disordered" evidence="4">
    <location>
        <begin position="38"/>
        <end position="58"/>
    </location>
</feature>
<evidence type="ECO:0000256" key="1">
    <source>
        <dbReference type="ARBA" id="ARBA00004871"/>
    </source>
</evidence>
<geneLocation type="plasmid" evidence="6 7">
    <name>pPRADMK78_01</name>
</geneLocation>